<keyword evidence="7" id="KW-1185">Reference proteome</keyword>
<dbReference type="EMBL" id="SACK01000002">
    <property type="protein sequence ID" value="RVU02029.1"/>
    <property type="molecule type" value="Genomic_DNA"/>
</dbReference>
<dbReference type="PANTHER" id="PTHR40980:SF4">
    <property type="entry name" value="TONB-DEPENDENT RECEPTOR-LIKE BETA-BARREL DOMAIN-CONTAINING PROTEIN"/>
    <property type="match status" value="1"/>
</dbReference>
<evidence type="ECO:0000256" key="3">
    <source>
        <dbReference type="ARBA" id="ARBA00023237"/>
    </source>
</evidence>
<proteinExistence type="predicted"/>
<dbReference type="InterPro" id="IPR036942">
    <property type="entry name" value="Beta-barrel_TonB_sf"/>
</dbReference>
<name>A0A437MWM1_9SPHI</name>
<feature type="chain" id="PRO_5018988128" description="Outer membrane protein beta-barrel domain-containing protein" evidence="4">
    <location>
        <begin position="23"/>
        <end position="808"/>
    </location>
</feature>
<comment type="subcellular location">
    <subcellularLocation>
        <location evidence="1">Cell outer membrane</location>
    </subcellularLocation>
</comment>
<keyword evidence="4" id="KW-0732">Signal</keyword>
<gene>
    <name evidence="6" type="ORF">EOD41_08755</name>
</gene>
<evidence type="ECO:0000313" key="6">
    <source>
        <dbReference type="EMBL" id="RVU02029.1"/>
    </source>
</evidence>
<dbReference type="PANTHER" id="PTHR40980">
    <property type="entry name" value="PLUG DOMAIN-CONTAINING PROTEIN"/>
    <property type="match status" value="1"/>
</dbReference>
<feature type="domain" description="Outer membrane protein beta-barrel" evidence="5">
    <location>
        <begin position="386"/>
        <end position="782"/>
    </location>
</feature>
<dbReference type="Proteomes" id="UP000282759">
    <property type="component" value="Unassembled WGS sequence"/>
</dbReference>
<dbReference type="SUPFAM" id="SSF49464">
    <property type="entry name" value="Carboxypeptidase regulatory domain-like"/>
    <property type="match status" value="1"/>
</dbReference>
<dbReference type="Pfam" id="PF14905">
    <property type="entry name" value="OMP_b-brl_3"/>
    <property type="match status" value="1"/>
</dbReference>
<feature type="signal peptide" evidence="4">
    <location>
        <begin position="1"/>
        <end position="22"/>
    </location>
</feature>
<evidence type="ECO:0000256" key="1">
    <source>
        <dbReference type="ARBA" id="ARBA00004442"/>
    </source>
</evidence>
<protein>
    <recommendedName>
        <fullName evidence="5">Outer membrane protein beta-barrel domain-containing protein</fullName>
    </recommendedName>
</protein>
<accession>A0A437MWM1</accession>
<organism evidence="6 7">
    <name type="scientific">Mucilaginibacter limnophilus</name>
    <dbReference type="NCBI Taxonomy" id="1932778"/>
    <lineage>
        <taxon>Bacteria</taxon>
        <taxon>Pseudomonadati</taxon>
        <taxon>Bacteroidota</taxon>
        <taxon>Sphingobacteriia</taxon>
        <taxon>Sphingobacteriales</taxon>
        <taxon>Sphingobacteriaceae</taxon>
        <taxon>Mucilaginibacter</taxon>
    </lineage>
</organism>
<dbReference type="RefSeq" id="WP_127704394.1">
    <property type="nucleotide sequence ID" value="NZ_SACK01000002.1"/>
</dbReference>
<reference evidence="6 7" key="1">
    <citation type="submission" date="2019-01" db="EMBL/GenBank/DDBJ databases">
        <authorList>
            <person name="Chen W.-M."/>
        </authorList>
    </citation>
    <scope>NUCLEOTIDE SEQUENCE [LARGE SCALE GENOMIC DNA]</scope>
    <source>
        <strain evidence="6 7">YBJ-36</strain>
    </source>
</reference>
<sequence>MRLLTRCVLSLVLGMIFNYSYAQTDSTGIQGRILTEFSAPAEAATVRLLSHPDSILISSTITDKNGFFQFNRIKPGNYFIAVTKVGYKRLYSIKYQILANSSVKAASVRLVPLTHQLQEVKIQAKKDYVEVRPDKTIVNVDKSIVAAGSNMLDVLGGTPGVRVSGDEVLFKGGQKALIAVNGKPVLLSSEQLAELLRNYQSSQVSQVELIENPSARWDAAGGGVINIILKKDQNLGWRVNINETAAIGQNYRLTSSTAVNYRSRKLNLFATYTVGRSETTREWDINRNIQNNGATEGYDVNYRSNIRLSTHSFNTGGELSFNPKQSLGALVQGNINPTGIGKRNNTYLMRNGITDSTITTGSFIDRDVSNINYNLNYRGVFGKFGEHTLSADADYIMYDRASVEDLTNNFYNASGSFYRDPLKLYITSPSDIDVYSFKIDYTRLIDKISNVDIGFKTSKVKSINRIDFNRVDGNSRTLVDSLTGRFNYNERINAGYVNYVRRMNNVSITAGLRGEMTMADRVTYNPANTADTSYFNIFPSVIINYDLNDDHQLSFSYNRRIERPNYQDLNPFVAYIDKYAYSTGNPYLRPQYRSSFQISDIFLYKFRGSLAFNVTKDFYTNIFQQDNATGVYTTVTANIGTRHQYMAEIRAPFKIGSWWDINAYAQGTYERFLYKTPGAANKAAYDLIVQVNQQFKITDKVSAELYTSYETPTYFGIKYYREQYFVNAGVSRGILSNKGSIKLQISDIFNTRTYRYNTTYLNLDLHGREKSGTRFVTLNFSYRFGNDALKNARKRTGGSQDERNRLGD</sequence>
<comment type="caution">
    <text evidence="6">The sequence shown here is derived from an EMBL/GenBank/DDBJ whole genome shotgun (WGS) entry which is preliminary data.</text>
</comment>
<evidence type="ECO:0000256" key="2">
    <source>
        <dbReference type="ARBA" id="ARBA00023136"/>
    </source>
</evidence>
<keyword evidence="2" id="KW-0472">Membrane</keyword>
<dbReference type="SUPFAM" id="SSF56935">
    <property type="entry name" value="Porins"/>
    <property type="match status" value="1"/>
</dbReference>
<evidence type="ECO:0000256" key="4">
    <source>
        <dbReference type="SAM" id="SignalP"/>
    </source>
</evidence>
<dbReference type="Gene3D" id="2.60.40.1120">
    <property type="entry name" value="Carboxypeptidase-like, regulatory domain"/>
    <property type="match status" value="1"/>
</dbReference>
<dbReference type="GO" id="GO:0009279">
    <property type="term" value="C:cell outer membrane"/>
    <property type="evidence" value="ECO:0007669"/>
    <property type="project" value="UniProtKB-SubCell"/>
</dbReference>
<evidence type="ECO:0000259" key="5">
    <source>
        <dbReference type="Pfam" id="PF14905"/>
    </source>
</evidence>
<dbReference type="InterPro" id="IPR008969">
    <property type="entry name" value="CarboxyPept-like_regulatory"/>
</dbReference>
<dbReference type="AlphaFoldDB" id="A0A437MWM1"/>
<dbReference type="InterPro" id="IPR041700">
    <property type="entry name" value="OMP_b-brl_3"/>
</dbReference>
<evidence type="ECO:0000313" key="7">
    <source>
        <dbReference type="Proteomes" id="UP000282759"/>
    </source>
</evidence>
<dbReference type="Pfam" id="PF13620">
    <property type="entry name" value="CarboxypepD_reg"/>
    <property type="match status" value="1"/>
</dbReference>
<dbReference type="OrthoDB" id="606851at2"/>
<dbReference type="Gene3D" id="2.40.170.20">
    <property type="entry name" value="TonB-dependent receptor, beta-barrel domain"/>
    <property type="match status" value="1"/>
</dbReference>
<keyword evidence="3" id="KW-0998">Cell outer membrane</keyword>